<dbReference type="EMBL" id="MFAK01000024">
    <property type="protein sequence ID" value="OGD74824.1"/>
    <property type="molecule type" value="Genomic_DNA"/>
</dbReference>
<evidence type="ECO:0000313" key="1">
    <source>
        <dbReference type="EMBL" id="OGD74824.1"/>
    </source>
</evidence>
<sequence>MNDVEERNISFAKGWLERKRHNGYEVNSGTIIIIIDGGIIRLEKDDWEDLSSFEKRNSTMIGDGSDATIFTII</sequence>
<dbReference type="Proteomes" id="UP000176191">
    <property type="component" value="Unassembled WGS sequence"/>
</dbReference>
<reference evidence="1 2" key="1">
    <citation type="journal article" date="2016" name="Nat. Commun.">
        <title>Thousands of microbial genomes shed light on interconnected biogeochemical processes in an aquifer system.</title>
        <authorList>
            <person name="Anantharaman K."/>
            <person name="Brown C.T."/>
            <person name="Hug L.A."/>
            <person name="Sharon I."/>
            <person name="Castelle C.J."/>
            <person name="Probst A.J."/>
            <person name="Thomas B.C."/>
            <person name="Singh A."/>
            <person name="Wilkins M.J."/>
            <person name="Karaoz U."/>
            <person name="Brodie E.L."/>
            <person name="Williams K.H."/>
            <person name="Hubbard S.S."/>
            <person name="Banfield J.F."/>
        </authorList>
    </citation>
    <scope>NUCLEOTIDE SEQUENCE [LARGE SCALE GENOMIC DNA]</scope>
</reference>
<accession>A0A1F5F681</accession>
<evidence type="ECO:0000313" key="2">
    <source>
        <dbReference type="Proteomes" id="UP000176191"/>
    </source>
</evidence>
<organism evidence="1 2">
    <name type="scientific">Candidatus Collierbacteria bacterium RIFOXYA2_FULL_46_10</name>
    <dbReference type="NCBI Taxonomy" id="1817726"/>
    <lineage>
        <taxon>Bacteria</taxon>
        <taxon>Candidatus Collieribacteriota</taxon>
    </lineage>
</organism>
<dbReference type="AlphaFoldDB" id="A0A1F5F681"/>
<name>A0A1F5F681_9BACT</name>
<protein>
    <submittedName>
        <fullName evidence="1">Uncharacterized protein</fullName>
    </submittedName>
</protein>
<comment type="caution">
    <text evidence="1">The sequence shown here is derived from an EMBL/GenBank/DDBJ whole genome shotgun (WGS) entry which is preliminary data.</text>
</comment>
<gene>
    <name evidence="1" type="ORF">A2228_00065</name>
</gene>
<proteinExistence type="predicted"/>